<gene>
    <name evidence="1" type="ORF">PXH66_03705</name>
</gene>
<accession>A0AAF0I2U5</accession>
<dbReference type="Proteomes" id="UP001218638">
    <property type="component" value="Chromosome"/>
</dbReference>
<protein>
    <submittedName>
        <fullName evidence="1">Uncharacterized protein</fullName>
    </submittedName>
</protein>
<dbReference type="KEGG" id="slom:PXH66_03705"/>
<keyword evidence="2" id="KW-1185">Reference proteome</keyword>
<dbReference type="RefSeq" id="WP_330927817.1">
    <property type="nucleotide sequence ID" value="NZ_CP119075.1"/>
</dbReference>
<name>A0AAF0I2U5_9BACT</name>
<dbReference type="AlphaFoldDB" id="A0AAF0I2U5"/>
<proteinExistence type="predicted"/>
<sequence length="231" mass="25571">MLAFIAAAEPQIVFADDFGAASRGGVGRNIIDQPPPTGLGYATNVHEGHALRKWIIADVEPAGPRRSFWTIPILEDGTVADYAEQAGRSRNSIAYVGTPLPADAAHYVIEFRQRAHDNDFIGFVLGASSPDLPHDGIEIAYQRQTPGTDDTVPHVHYRSPWGEGVILDRAYMRQWVQHRIEVRGDHVSWSQNGELMLEGPVATMPVGGWFGIRQSYERGTRYDDVRISLVP</sequence>
<reference evidence="1" key="1">
    <citation type="submission" date="2023-03" db="EMBL/GenBank/DDBJ databases">
        <title>Lomoglobus Profundus gen. nov., sp. nov., a novel member of the phylum Verrucomicrobia, isolated from deep-marine sediment of South China Sea.</title>
        <authorList>
            <person name="Ahmad T."/>
            <person name="Ishaq S.E."/>
            <person name="Wang F."/>
        </authorList>
    </citation>
    <scope>NUCLEOTIDE SEQUENCE</scope>
    <source>
        <strain evidence="1">LMO-M01</strain>
    </source>
</reference>
<dbReference type="EMBL" id="CP119075">
    <property type="protein sequence ID" value="WED65953.1"/>
    <property type="molecule type" value="Genomic_DNA"/>
</dbReference>
<organism evidence="1 2">
    <name type="scientific">Synoicihabitans lomoniglobus</name>
    <dbReference type="NCBI Taxonomy" id="2909285"/>
    <lineage>
        <taxon>Bacteria</taxon>
        <taxon>Pseudomonadati</taxon>
        <taxon>Verrucomicrobiota</taxon>
        <taxon>Opitutia</taxon>
        <taxon>Opitutales</taxon>
        <taxon>Opitutaceae</taxon>
        <taxon>Synoicihabitans</taxon>
    </lineage>
</organism>
<evidence type="ECO:0000313" key="1">
    <source>
        <dbReference type="EMBL" id="WED65953.1"/>
    </source>
</evidence>
<evidence type="ECO:0000313" key="2">
    <source>
        <dbReference type="Proteomes" id="UP001218638"/>
    </source>
</evidence>
<dbReference type="Gene3D" id="2.60.120.200">
    <property type="match status" value="1"/>
</dbReference>